<name>A0A6N9TP88_DISTH</name>
<evidence type="ECO:0000313" key="1">
    <source>
        <dbReference type="EMBL" id="NDY43092.1"/>
    </source>
</evidence>
<comment type="caution">
    <text evidence="1">The sequence shown here is derived from an EMBL/GenBank/DDBJ whole genome shotgun (WGS) entry which is preliminary data.</text>
</comment>
<evidence type="ECO:0000313" key="2">
    <source>
        <dbReference type="Proteomes" id="UP000469346"/>
    </source>
</evidence>
<dbReference type="RefSeq" id="WP_163299208.1">
    <property type="nucleotide sequence ID" value="NZ_JAAGRR010000119.1"/>
</dbReference>
<gene>
    <name evidence="1" type="ORF">G3N55_09590</name>
</gene>
<organism evidence="1 2">
    <name type="scientific">Dissulfurirhabdus thermomarina</name>
    <dbReference type="NCBI Taxonomy" id="1765737"/>
    <lineage>
        <taxon>Bacteria</taxon>
        <taxon>Deltaproteobacteria</taxon>
        <taxon>Dissulfurirhabdaceae</taxon>
        <taxon>Dissulfurirhabdus</taxon>
    </lineage>
</organism>
<keyword evidence="2" id="KW-1185">Reference proteome</keyword>
<accession>A0A6N9TP88</accession>
<dbReference type="EMBL" id="JAAGRR010000119">
    <property type="protein sequence ID" value="NDY43092.1"/>
    <property type="molecule type" value="Genomic_DNA"/>
</dbReference>
<sequence length="76" mass="8194">MKVRIVHIEGCPATPPTRDLVRRVAGELGLDVELEDVTVTTAAEAERYRFIGSPTVQVEGRDIEPGAEAVTAYAVT</sequence>
<proteinExistence type="predicted"/>
<dbReference type="Gene3D" id="3.40.30.10">
    <property type="entry name" value="Glutaredoxin"/>
    <property type="match status" value="1"/>
</dbReference>
<protein>
    <submittedName>
        <fullName evidence="1">Thioredoxin family protein</fullName>
    </submittedName>
</protein>
<dbReference type="AlphaFoldDB" id="A0A6N9TP88"/>
<reference evidence="1 2" key="1">
    <citation type="submission" date="2020-02" db="EMBL/GenBank/DDBJ databases">
        <title>Comparative genomics of sulfur disproportionating microorganisms.</title>
        <authorList>
            <person name="Ward L.M."/>
            <person name="Bertran E."/>
            <person name="Johnston D.T."/>
        </authorList>
    </citation>
    <scope>NUCLEOTIDE SEQUENCE [LARGE SCALE GENOMIC DNA]</scope>
    <source>
        <strain evidence="1 2">DSM 100025</strain>
    </source>
</reference>
<dbReference type="Proteomes" id="UP000469346">
    <property type="component" value="Unassembled WGS sequence"/>
</dbReference>